<name>A0A5J4Q1L1_9ZZZZ</name>
<dbReference type="AlphaFoldDB" id="A0A5J4Q1L1"/>
<comment type="caution">
    <text evidence="1">The sequence shown here is derived from an EMBL/GenBank/DDBJ whole genome shotgun (WGS) entry which is preliminary data.</text>
</comment>
<dbReference type="EMBL" id="SNRY01005276">
    <property type="protein sequence ID" value="KAA6315372.1"/>
    <property type="molecule type" value="Genomic_DNA"/>
</dbReference>
<sequence>MPYNFNPEQVISLVKGWLNDFIYDNENNSNSIKGFELHSSETHLQNEDSNSFISITPIWIYIGK</sequence>
<evidence type="ECO:0000313" key="1">
    <source>
        <dbReference type="EMBL" id="KAA6315372.1"/>
    </source>
</evidence>
<organism evidence="1">
    <name type="scientific">termite gut metagenome</name>
    <dbReference type="NCBI Taxonomy" id="433724"/>
    <lineage>
        <taxon>unclassified sequences</taxon>
        <taxon>metagenomes</taxon>
        <taxon>organismal metagenomes</taxon>
    </lineage>
</organism>
<proteinExistence type="predicted"/>
<reference evidence="1" key="1">
    <citation type="submission" date="2019-03" db="EMBL/GenBank/DDBJ databases">
        <title>Single cell metagenomics reveals metabolic interactions within the superorganism composed of flagellate Streblomastix strix and complex community of Bacteroidetes bacteria on its surface.</title>
        <authorList>
            <person name="Treitli S.C."/>
            <person name="Kolisko M."/>
            <person name="Husnik F."/>
            <person name="Keeling P."/>
            <person name="Hampl V."/>
        </authorList>
    </citation>
    <scope>NUCLEOTIDE SEQUENCE</scope>
    <source>
        <strain evidence="1">STM</strain>
    </source>
</reference>
<accession>A0A5J4Q1L1</accession>
<gene>
    <name evidence="1" type="ORF">EZS27_034158</name>
</gene>
<protein>
    <submittedName>
        <fullName evidence="1">Uncharacterized protein</fullName>
    </submittedName>
</protein>